<accession>A0ABV3DS80</accession>
<keyword evidence="3" id="KW-1185">Reference proteome</keyword>
<evidence type="ECO:0000313" key="3">
    <source>
        <dbReference type="Proteomes" id="UP001551482"/>
    </source>
</evidence>
<protein>
    <submittedName>
        <fullName evidence="2">AIPR family protein</fullName>
    </submittedName>
</protein>
<reference evidence="2 3" key="1">
    <citation type="submission" date="2024-06" db="EMBL/GenBank/DDBJ databases">
        <title>The Natural Products Discovery Center: Release of the First 8490 Sequenced Strains for Exploring Actinobacteria Biosynthetic Diversity.</title>
        <authorList>
            <person name="Kalkreuter E."/>
            <person name="Kautsar S.A."/>
            <person name="Yang D."/>
            <person name="Bader C.D."/>
            <person name="Teijaro C.N."/>
            <person name="Fluegel L."/>
            <person name="Davis C.M."/>
            <person name="Simpson J.R."/>
            <person name="Lauterbach L."/>
            <person name="Steele A.D."/>
            <person name="Gui C."/>
            <person name="Meng S."/>
            <person name="Li G."/>
            <person name="Viehrig K."/>
            <person name="Ye F."/>
            <person name="Su P."/>
            <person name="Kiefer A.F."/>
            <person name="Nichols A."/>
            <person name="Cepeda A.J."/>
            <person name="Yan W."/>
            <person name="Fan B."/>
            <person name="Jiang Y."/>
            <person name="Adhikari A."/>
            <person name="Zheng C.-J."/>
            <person name="Schuster L."/>
            <person name="Cowan T.M."/>
            <person name="Smanski M.J."/>
            <person name="Chevrette M.G."/>
            <person name="De Carvalho L.P.S."/>
            <person name="Shen B."/>
        </authorList>
    </citation>
    <scope>NUCLEOTIDE SEQUENCE [LARGE SCALE GENOMIC DNA]</scope>
    <source>
        <strain evidence="2 3">NPDC048946</strain>
    </source>
</reference>
<sequence length="711" mass="79266">MTGSEQARRKMTALLELHQMRQALIDSYRGLIDETDLDRNSEPERDRAFLSRAVAATAIRRVTGWNPAACAAAVIDGSRDNGIDAVAVADASRVWLVQAKWKDSGTAGFHTDAARAFIDGLHLLEDRKFGEFNDKLRPFTARLDAALMDTNLKITLVIAVVGNDPLHADTRAILDRAVDDHHGLGPMLDYRLVGAAELLQQLRDDRRPQPVDLTARMPHWIKRDTPFLAYQGPVAAVDVAQWYEDHGPRLFTEHIRQSLGLTRINSGIQTTLIEEPDNFWYFNNGITILCDGVEPTWRGRRRPDEPVELALQHASIVNGAQTVTEIHKAMQVAPDTVENADVSVRVISLGSERGQYAARITETTNTQNDVSQRDFIALDDTQTLIREDFEFSLQKTYVFKRGEADPAPDAGCSVVHAAIALACAHRTPELSVRAKKDTDLLWERGQSGAYPRLFGEAPSAFRIWRTVLVHRAVGEALDVLRQRMRGRSSDVAQRGDLLVSHLVFRLLDASDLDEPDFDVDSLLNSVPTSTGSVLSWLIHFVDAAYGPTSFLTSTFTNETRCRELARLVLEAICEGRELPDLPADCQARQQPGRQRRQATIPTIINAGLLPNGAPLQYVTGNIAEAKALQDWLNADPRRSQATWQNDRARPLLWAYDGETYNASNLVLRIWELAGWDDAPSSVQAPARWTPDGKLNLYEIAVQWQDAQTDDD</sequence>
<dbReference type="EMBL" id="JBEZFP010000131">
    <property type="protein sequence ID" value="MEU8138611.1"/>
    <property type="molecule type" value="Genomic_DNA"/>
</dbReference>
<proteinExistence type="predicted"/>
<name>A0ABV3DS80_9ACTN</name>
<dbReference type="Proteomes" id="UP001551482">
    <property type="component" value="Unassembled WGS sequence"/>
</dbReference>
<dbReference type="Pfam" id="PF10592">
    <property type="entry name" value="AIPR"/>
    <property type="match status" value="1"/>
</dbReference>
<comment type="caution">
    <text evidence="2">The sequence shown here is derived from an EMBL/GenBank/DDBJ whole genome shotgun (WGS) entry which is preliminary data.</text>
</comment>
<dbReference type="InterPro" id="IPR018891">
    <property type="entry name" value="AIPR_C"/>
</dbReference>
<feature type="domain" description="Abortive phage infection protein C-terminal" evidence="1">
    <location>
        <begin position="255"/>
        <end position="402"/>
    </location>
</feature>
<gene>
    <name evidence="2" type="ORF">AB0C36_34575</name>
</gene>
<dbReference type="RefSeq" id="WP_358362208.1">
    <property type="nucleotide sequence ID" value="NZ_JBEZFP010000131.1"/>
</dbReference>
<evidence type="ECO:0000259" key="1">
    <source>
        <dbReference type="Pfam" id="PF10592"/>
    </source>
</evidence>
<organism evidence="2 3">
    <name type="scientific">Streptodolium elevatio</name>
    <dbReference type="NCBI Taxonomy" id="3157996"/>
    <lineage>
        <taxon>Bacteria</taxon>
        <taxon>Bacillati</taxon>
        <taxon>Actinomycetota</taxon>
        <taxon>Actinomycetes</taxon>
        <taxon>Kitasatosporales</taxon>
        <taxon>Streptomycetaceae</taxon>
        <taxon>Streptodolium</taxon>
    </lineage>
</organism>
<evidence type="ECO:0000313" key="2">
    <source>
        <dbReference type="EMBL" id="MEU8138611.1"/>
    </source>
</evidence>